<dbReference type="GeneID" id="94843570"/>
<name>A0A1J4JSM3_9EUKA</name>
<evidence type="ECO:0000313" key="8">
    <source>
        <dbReference type="Proteomes" id="UP000179807"/>
    </source>
</evidence>
<dbReference type="Proteomes" id="UP000179807">
    <property type="component" value="Unassembled WGS sequence"/>
</dbReference>
<dbReference type="Pfam" id="PF05577">
    <property type="entry name" value="Peptidase_S28"/>
    <property type="match status" value="1"/>
</dbReference>
<dbReference type="RefSeq" id="XP_068353389.1">
    <property type="nucleotide sequence ID" value="XM_068508866.1"/>
</dbReference>
<dbReference type="Gene3D" id="3.40.50.1820">
    <property type="entry name" value="alpha/beta hydrolase"/>
    <property type="match status" value="1"/>
</dbReference>
<evidence type="ECO:0000313" key="7">
    <source>
        <dbReference type="EMBL" id="OHT00253.1"/>
    </source>
</evidence>
<evidence type="ECO:0000256" key="3">
    <source>
        <dbReference type="ARBA" id="ARBA00022729"/>
    </source>
</evidence>
<protein>
    <submittedName>
        <fullName evidence="7">Clan SC, family S28, unassigned serine peptidase</fullName>
    </submittedName>
</protein>
<gene>
    <name evidence="7" type="ORF">TRFO_33075</name>
</gene>
<dbReference type="Gene3D" id="1.20.120.980">
    <property type="entry name" value="Serine carboxypeptidase S28, SKS domain"/>
    <property type="match status" value="1"/>
</dbReference>
<sequence>MFLFALCLRMFRLDFRNDVETFWYQNKIDHFNVSDKRTYQQRYHQNLDYVPAEGFTNVVLYFGGESPLGPSAVESGSYIELAKRLNASIFGLEHRFFGLSQPFDDLSNEHLKYLTIDQAMADLAQFIEEKIHKHERANKNSEIRIGVVGGSYPGALSSWFRLKYPNLAYASWASSAPVYVKNDFPEYDNYVATQLEQYSPKCLANTKIAFDEAEKLANTNIEKFRSDFGFLETEQLTDMLYAMTDVVCAMVQYNSNFDNIIEKHCQMQETASYENLVKIIIEVNKMLGQTMPDNDLRLQKNTSLQSSYANGRAWSYMTCNEVGWFQTASGRLRSNTIDLNYFAGLCQDLFDIDQLADNDEKNRYFGSNNPQQSRVVFLNGDVDPWSTLSVHESDVSLSRHAVIIANESHCSDLYEISEKDSEVLADAKDFVILQMQDWLTREASQCNLTLVHGRCGFDGCVCEDKWGGKCCDVQMTTKDNLDIAIICSISIPVVLFVCAIFASWLWSSHKKKKELNPIPLITSH</sequence>
<dbReference type="EMBL" id="MLAK01000963">
    <property type="protein sequence ID" value="OHT00253.1"/>
    <property type="molecule type" value="Genomic_DNA"/>
</dbReference>
<dbReference type="GO" id="GO:0070008">
    <property type="term" value="F:serine-type exopeptidase activity"/>
    <property type="evidence" value="ECO:0007669"/>
    <property type="project" value="InterPro"/>
</dbReference>
<keyword evidence="6" id="KW-1133">Transmembrane helix</keyword>
<keyword evidence="6" id="KW-0472">Membrane</keyword>
<keyword evidence="5" id="KW-0325">Glycoprotein</keyword>
<evidence type="ECO:0000256" key="4">
    <source>
        <dbReference type="ARBA" id="ARBA00022801"/>
    </source>
</evidence>
<dbReference type="AlphaFoldDB" id="A0A1J4JSM3"/>
<feature type="transmembrane region" description="Helical" evidence="6">
    <location>
        <begin position="483"/>
        <end position="506"/>
    </location>
</feature>
<keyword evidence="2" id="KW-0645">Protease</keyword>
<dbReference type="SUPFAM" id="SSF53474">
    <property type="entry name" value="alpha/beta-Hydrolases"/>
    <property type="match status" value="1"/>
</dbReference>
<accession>A0A1J4JSM3</accession>
<dbReference type="InterPro" id="IPR008758">
    <property type="entry name" value="Peptidase_S28"/>
</dbReference>
<dbReference type="VEuPathDB" id="TrichDB:TRFO_33075"/>
<dbReference type="PANTHER" id="PTHR11010">
    <property type="entry name" value="PROTEASE S28 PRO-X CARBOXYPEPTIDASE-RELATED"/>
    <property type="match status" value="1"/>
</dbReference>
<keyword evidence="3" id="KW-0732">Signal</keyword>
<evidence type="ECO:0000256" key="6">
    <source>
        <dbReference type="SAM" id="Phobius"/>
    </source>
</evidence>
<dbReference type="InterPro" id="IPR029058">
    <property type="entry name" value="AB_hydrolase_fold"/>
</dbReference>
<keyword evidence="8" id="KW-1185">Reference proteome</keyword>
<dbReference type="PANTHER" id="PTHR11010:SF117">
    <property type="entry name" value="SERINE PROTEASE 16"/>
    <property type="match status" value="1"/>
</dbReference>
<evidence type="ECO:0000256" key="1">
    <source>
        <dbReference type="ARBA" id="ARBA00011079"/>
    </source>
</evidence>
<proteinExistence type="inferred from homology"/>
<keyword evidence="4" id="KW-0378">Hydrolase</keyword>
<comment type="caution">
    <text evidence="7">The sequence shown here is derived from an EMBL/GenBank/DDBJ whole genome shotgun (WGS) entry which is preliminary data.</text>
</comment>
<organism evidence="7 8">
    <name type="scientific">Tritrichomonas foetus</name>
    <dbReference type="NCBI Taxonomy" id="1144522"/>
    <lineage>
        <taxon>Eukaryota</taxon>
        <taxon>Metamonada</taxon>
        <taxon>Parabasalia</taxon>
        <taxon>Tritrichomonadida</taxon>
        <taxon>Tritrichomonadidae</taxon>
        <taxon>Tritrichomonas</taxon>
    </lineage>
</organism>
<keyword evidence="6" id="KW-0812">Transmembrane</keyword>
<dbReference type="OrthoDB" id="1735038at2759"/>
<evidence type="ECO:0000256" key="2">
    <source>
        <dbReference type="ARBA" id="ARBA00022670"/>
    </source>
</evidence>
<reference evidence="7" key="1">
    <citation type="submission" date="2016-10" db="EMBL/GenBank/DDBJ databases">
        <authorList>
            <person name="Benchimol M."/>
            <person name="Almeida L.G."/>
            <person name="Vasconcelos A.T."/>
            <person name="Perreira-Neves A."/>
            <person name="Rosa I.A."/>
            <person name="Tasca T."/>
            <person name="Bogo M.R."/>
            <person name="de Souza W."/>
        </authorList>
    </citation>
    <scope>NUCLEOTIDE SEQUENCE [LARGE SCALE GENOMIC DNA]</scope>
    <source>
        <strain evidence="7">K</strain>
    </source>
</reference>
<dbReference type="GO" id="GO:0006508">
    <property type="term" value="P:proteolysis"/>
    <property type="evidence" value="ECO:0007669"/>
    <property type="project" value="UniProtKB-KW"/>
</dbReference>
<dbReference type="GO" id="GO:0008239">
    <property type="term" value="F:dipeptidyl-peptidase activity"/>
    <property type="evidence" value="ECO:0007669"/>
    <property type="project" value="TreeGrafter"/>
</dbReference>
<evidence type="ECO:0000256" key="5">
    <source>
        <dbReference type="ARBA" id="ARBA00023180"/>
    </source>
</evidence>
<dbReference type="InterPro" id="IPR042269">
    <property type="entry name" value="Ser_carbopepase_S28_SKS"/>
</dbReference>
<comment type="similarity">
    <text evidence="1">Belongs to the peptidase S28 family.</text>
</comment>